<dbReference type="PANTHER" id="PTHR36384:SF1">
    <property type="entry name" value="SAWADEE PROTEIN"/>
    <property type="match status" value="1"/>
</dbReference>
<feature type="region of interest" description="Disordered" evidence="1">
    <location>
        <begin position="1"/>
        <end position="57"/>
    </location>
</feature>
<keyword evidence="4" id="KW-1185">Reference proteome</keyword>
<dbReference type="GO" id="GO:0003682">
    <property type="term" value="F:chromatin binding"/>
    <property type="evidence" value="ECO:0007669"/>
    <property type="project" value="InterPro"/>
</dbReference>
<dbReference type="InterPro" id="IPR032001">
    <property type="entry name" value="SAWADEE_dom"/>
</dbReference>
<dbReference type="PANTHER" id="PTHR36384">
    <property type="entry name" value="SAWADEE PROTEIN"/>
    <property type="match status" value="1"/>
</dbReference>
<dbReference type="AlphaFoldDB" id="A0AAQ3XHH2"/>
<proteinExistence type="predicted"/>
<evidence type="ECO:0000313" key="3">
    <source>
        <dbReference type="EMBL" id="WVZ98335.1"/>
    </source>
</evidence>
<organism evidence="3 4">
    <name type="scientific">Paspalum notatum var. saurae</name>
    <dbReference type="NCBI Taxonomy" id="547442"/>
    <lineage>
        <taxon>Eukaryota</taxon>
        <taxon>Viridiplantae</taxon>
        <taxon>Streptophyta</taxon>
        <taxon>Embryophyta</taxon>
        <taxon>Tracheophyta</taxon>
        <taxon>Spermatophyta</taxon>
        <taxon>Magnoliopsida</taxon>
        <taxon>Liliopsida</taxon>
        <taxon>Poales</taxon>
        <taxon>Poaceae</taxon>
        <taxon>PACMAD clade</taxon>
        <taxon>Panicoideae</taxon>
        <taxon>Andropogonodae</taxon>
        <taxon>Paspaleae</taxon>
        <taxon>Paspalinae</taxon>
        <taxon>Paspalum</taxon>
    </lineage>
</organism>
<dbReference type="Proteomes" id="UP001341281">
    <property type="component" value="Chromosome 10"/>
</dbReference>
<dbReference type="Pfam" id="PF16719">
    <property type="entry name" value="SAWADEE"/>
    <property type="match status" value="1"/>
</dbReference>
<evidence type="ECO:0000256" key="1">
    <source>
        <dbReference type="SAM" id="MobiDB-lite"/>
    </source>
</evidence>
<dbReference type="EMBL" id="CP144754">
    <property type="protein sequence ID" value="WVZ98335.1"/>
    <property type="molecule type" value="Genomic_DNA"/>
</dbReference>
<gene>
    <name evidence="3" type="ORF">U9M48_043794</name>
</gene>
<reference evidence="3 4" key="1">
    <citation type="submission" date="2024-02" db="EMBL/GenBank/DDBJ databases">
        <title>High-quality chromosome-scale genome assembly of Pensacola bahiagrass (Paspalum notatum Flugge var. saurae).</title>
        <authorList>
            <person name="Vega J.M."/>
            <person name="Podio M."/>
            <person name="Orjuela J."/>
            <person name="Siena L.A."/>
            <person name="Pessino S.C."/>
            <person name="Combes M.C."/>
            <person name="Mariac C."/>
            <person name="Albertini E."/>
            <person name="Pupilli F."/>
            <person name="Ortiz J.P.A."/>
            <person name="Leblanc O."/>
        </authorList>
    </citation>
    <scope>NUCLEOTIDE SEQUENCE [LARGE SCALE GENOMIC DNA]</scope>
    <source>
        <strain evidence="3">R1</strain>
        <tissue evidence="3">Leaf</tissue>
    </source>
</reference>
<name>A0AAQ3XHH2_PASNO</name>
<evidence type="ECO:0000259" key="2">
    <source>
        <dbReference type="Pfam" id="PF16719"/>
    </source>
</evidence>
<feature type="domain" description="SAWADEE" evidence="2">
    <location>
        <begin position="55"/>
        <end position="202"/>
    </location>
</feature>
<accession>A0AAQ3XHH2</accession>
<protein>
    <recommendedName>
        <fullName evidence="2">SAWADEE domain-containing protein</fullName>
    </recommendedName>
</protein>
<evidence type="ECO:0000313" key="4">
    <source>
        <dbReference type="Proteomes" id="UP001341281"/>
    </source>
</evidence>
<sequence>MLPILHWSAPLRQRHPTALPSSHRAASTPPTPRKRKAPPSASKSQPPPQRRPPPRLEFRAPVDGAWYDARVAVQCGALRVMYEGFPEELDEWLDPAALAAAAACARDVAALRARFRAASLPLDDARCGDLRAGAPLCVSCQLEGGELKFYDAVLASVRPFQVLPAAHVAVDGKKQCACRFAVRWTEGPRAGSMEDVGVERVCCVQSSPVNDPVLTEFLDGMAKRLGENKGEATAFQETVTVAAAEAPPGFHRKFGAGMR</sequence>